<evidence type="ECO:0000256" key="4">
    <source>
        <dbReference type="ARBA" id="ARBA00023136"/>
    </source>
</evidence>
<protein>
    <submittedName>
        <fullName evidence="6">Decaprenyl-phosphate phosphoribosyltransferase</fullName>
    </submittedName>
</protein>
<comment type="subcellular location">
    <subcellularLocation>
        <location evidence="1">Membrane</location>
        <topology evidence="1">Multi-pass membrane protein</topology>
    </subcellularLocation>
</comment>
<keyword evidence="3 5" id="KW-1133">Transmembrane helix</keyword>
<evidence type="ECO:0000313" key="7">
    <source>
        <dbReference type="Proteomes" id="UP001500218"/>
    </source>
</evidence>
<proteinExistence type="predicted"/>
<keyword evidence="6" id="KW-0808">Transferase</keyword>
<organism evidence="6 7">
    <name type="scientific">Luedemannella flava</name>
    <dbReference type="NCBI Taxonomy" id="349316"/>
    <lineage>
        <taxon>Bacteria</taxon>
        <taxon>Bacillati</taxon>
        <taxon>Actinomycetota</taxon>
        <taxon>Actinomycetes</taxon>
        <taxon>Micromonosporales</taxon>
        <taxon>Micromonosporaceae</taxon>
        <taxon>Luedemannella</taxon>
    </lineage>
</organism>
<dbReference type="Gene3D" id="1.10.357.140">
    <property type="entry name" value="UbiA prenyltransferase"/>
    <property type="match status" value="1"/>
</dbReference>
<feature type="transmembrane region" description="Helical" evidence="5">
    <location>
        <begin position="180"/>
        <end position="197"/>
    </location>
</feature>
<feature type="transmembrane region" description="Helical" evidence="5">
    <location>
        <begin position="60"/>
        <end position="84"/>
    </location>
</feature>
<accession>A0ABP4Y159</accession>
<feature type="transmembrane region" description="Helical" evidence="5">
    <location>
        <begin position="105"/>
        <end position="125"/>
    </location>
</feature>
<feature type="transmembrane region" description="Helical" evidence="5">
    <location>
        <begin position="222"/>
        <end position="242"/>
    </location>
</feature>
<evidence type="ECO:0000256" key="2">
    <source>
        <dbReference type="ARBA" id="ARBA00022692"/>
    </source>
</evidence>
<dbReference type="GO" id="GO:0016757">
    <property type="term" value="F:glycosyltransferase activity"/>
    <property type="evidence" value="ECO:0007669"/>
    <property type="project" value="UniProtKB-KW"/>
</dbReference>
<dbReference type="EMBL" id="BAAALT010000053">
    <property type="protein sequence ID" value="GAA1799544.1"/>
    <property type="molecule type" value="Genomic_DNA"/>
</dbReference>
<reference evidence="7" key="1">
    <citation type="journal article" date="2019" name="Int. J. Syst. Evol. Microbiol.">
        <title>The Global Catalogue of Microorganisms (GCM) 10K type strain sequencing project: providing services to taxonomists for standard genome sequencing and annotation.</title>
        <authorList>
            <consortium name="The Broad Institute Genomics Platform"/>
            <consortium name="The Broad Institute Genome Sequencing Center for Infectious Disease"/>
            <person name="Wu L."/>
            <person name="Ma J."/>
        </authorList>
    </citation>
    <scope>NUCLEOTIDE SEQUENCE [LARGE SCALE GENOMIC DNA]</scope>
    <source>
        <strain evidence="7">JCM 13250</strain>
    </source>
</reference>
<feature type="transmembrane region" description="Helical" evidence="5">
    <location>
        <begin position="131"/>
        <end position="148"/>
    </location>
</feature>
<dbReference type="CDD" id="cd13963">
    <property type="entry name" value="PT_UbiA_2"/>
    <property type="match status" value="1"/>
</dbReference>
<dbReference type="InterPro" id="IPR000537">
    <property type="entry name" value="UbiA_prenyltransferase"/>
</dbReference>
<feature type="transmembrane region" description="Helical" evidence="5">
    <location>
        <begin position="291"/>
        <end position="310"/>
    </location>
</feature>
<gene>
    <name evidence="6" type="ORF">GCM10009682_21460</name>
</gene>
<evidence type="ECO:0000256" key="1">
    <source>
        <dbReference type="ARBA" id="ARBA00004141"/>
    </source>
</evidence>
<evidence type="ECO:0000256" key="3">
    <source>
        <dbReference type="ARBA" id="ARBA00022989"/>
    </source>
</evidence>
<dbReference type="PANTHER" id="PTHR11048">
    <property type="entry name" value="PRENYLTRANSFERASES"/>
    <property type="match status" value="1"/>
</dbReference>
<sequence>MTIIDEAISTSPPLTITAPTRPVGLVRDLIALIRPYQWVKNLLVVPLALLDPAALRAGPLFAVGWAVLGFILASSAVYIINDIADRHRDRVHPKKRLRPIASGRVPVPLAYAYGALVSAALVAVVLGGPAIAWWPLGVYLVLNVAYTRGLKHVPLVDVFVVALGFVLRVVQGYLAAEVPVQSWLLIAVFAVCLLMILGKRRHEVGAGGLAHRPSLRGYSSQYLEYLIVLCAVLAISAFLFHLNTAVPPPYTTVALLGSVPFALFGLARYLQVVVVETSGGEPVRVLLRDRAMLINSTLWAALIGSTLFAAH</sequence>
<evidence type="ECO:0000256" key="5">
    <source>
        <dbReference type="SAM" id="Phobius"/>
    </source>
</evidence>
<dbReference type="Proteomes" id="UP001500218">
    <property type="component" value="Unassembled WGS sequence"/>
</dbReference>
<dbReference type="InterPro" id="IPR044878">
    <property type="entry name" value="UbiA_sf"/>
</dbReference>
<keyword evidence="4 5" id="KW-0472">Membrane</keyword>
<dbReference type="InterPro" id="IPR039653">
    <property type="entry name" value="Prenyltransferase"/>
</dbReference>
<comment type="caution">
    <text evidence="6">The sequence shown here is derived from an EMBL/GenBank/DDBJ whole genome shotgun (WGS) entry which is preliminary data.</text>
</comment>
<keyword evidence="2 5" id="KW-0812">Transmembrane</keyword>
<name>A0ABP4Y159_9ACTN</name>
<keyword evidence="6" id="KW-0328">Glycosyltransferase</keyword>
<evidence type="ECO:0000313" key="6">
    <source>
        <dbReference type="EMBL" id="GAA1799544.1"/>
    </source>
</evidence>
<dbReference type="PANTHER" id="PTHR11048:SF5">
    <property type="entry name" value="DECAPRENYL-PHOSPHATE PHOSPHORIBOSYLTRANSFERASE"/>
    <property type="match status" value="1"/>
</dbReference>
<dbReference type="Pfam" id="PF01040">
    <property type="entry name" value="UbiA"/>
    <property type="match status" value="1"/>
</dbReference>
<keyword evidence="7" id="KW-1185">Reference proteome</keyword>
<dbReference type="RefSeq" id="WP_344128955.1">
    <property type="nucleotide sequence ID" value="NZ_BAAALT010000053.1"/>
</dbReference>
<feature type="transmembrane region" description="Helical" evidence="5">
    <location>
        <begin position="248"/>
        <end position="270"/>
    </location>
</feature>
<feature type="transmembrane region" description="Helical" evidence="5">
    <location>
        <begin position="155"/>
        <end position="174"/>
    </location>
</feature>